<dbReference type="Proteomes" id="UP001202328">
    <property type="component" value="Unassembled WGS sequence"/>
</dbReference>
<feature type="compositionally biased region" description="Polar residues" evidence="2">
    <location>
        <begin position="129"/>
        <end position="150"/>
    </location>
</feature>
<organism evidence="3 4">
    <name type="scientific">Papaver atlanticum</name>
    <dbReference type="NCBI Taxonomy" id="357466"/>
    <lineage>
        <taxon>Eukaryota</taxon>
        <taxon>Viridiplantae</taxon>
        <taxon>Streptophyta</taxon>
        <taxon>Embryophyta</taxon>
        <taxon>Tracheophyta</taxon>
        <taxon>Spermatophyta</taxon>
        <taxon>Magnoliopsida</taxon>
        <taxon>Ranunculales</taxon>
        <taxon>Papaveraceae</taxon>
        <taxon>Papaveroideae</taxon>
        <taxon>Papaver</taxon>
    </lineage>
</organism>
<evidence type="ECO:0000256" key="2">
    <source>
        <dbReference type="SAM" id="MobiDB-lite"/>
    </source>
</evidence>
<feature type="region of interest" description="Disordered" evidence="2">
    <location>
        <begin position="75"/>
        <end position="191"/>
    </location>
</feature>
<reference evidence="3" key="1">
    <citation type="submission" date="2022-04" db="EMBL/GenBank/DDBJ databases">
        <title>A functionally conserved STORR gene fusion in Papaver species that diverged 16.8 million years ago.</title>
        <authorList>
            <person name="Catania T."/>
        </authorList>
    </citation>
    <scope>NUCLEOTIDE SEQUENCE</scope>
    <source>
        <strain evidence="3">S-188037</strain>
    </source>
</reference>
<gene>
    <name evidence="3" type="ORF">MKW98_004872</name>
</gene>
<feature type="compositionally biased region" description="Acidic residues" evidence="2">
    <location>
        <begin position="480"/>
        <end position="517"/>
    </location>
</feature>
<feature type="compositionally biased region" description="Polar residues" evidence="2">
    <location>
        <begin position="165"/>
        <end position="176"/>
    </location>
</feature>
<dbReference type="EMBL" id="JAJJMB010017535">
    <property type="protein sequence ID" value="KAI3837814.1"/>
    <property type="molecule type" value="Genomic_DNA"/>
</dbReference>
<evidence type="ECO:0000313" key="3">
    <source>
        <dbReference type="EMBL" id="KAI3837814.1"/>
    </source>
</evidence>
<feature type="coiled-coil region" evidence="1">
    <location>
        <begin position="412"/>
        <end position="439"/>
    </location>
</feature>
<keyword evidence="1" id="KW-0175">Coiled coil</keyword>
<evidence type="ECO:0000313" key="4">
    <source>
        <dbReference type="Proteomes" id="UP001202328"/>
    </source>
</evidence>
<name>A0AAD4X415_9MAGN</name>
<keyword evidence="4" id="KW-1185">Reference proteome</keyword>
<dbReference type="AlphaFoldDB" id="A0AAD4X415"/>
<comment type="caution">
    <text evidence="3">The sequence shown here is derived from an EMBL/GenBank/DDBJ whole genome shotgun (WGS) entry which is preliminary data.</text>
</comment>
<sequence>MDLKFSFGDCGNPIMYVEFATYSVDRDWSTSSKTKDYDRQWLLKEMRRRRGGFVGGSTCKDPMYHSLADKDQFSPRQSLGFKGSSEDQVLVKKKRKSQVEKGPPVQVYSQEAYNVPAPKHKERRKQVDLTPTSSLPGPRSTGNSQRSSPILPTADNNHRREDLSRASSLPNLNGGSNVPHELNDDSGTSMPRRFVKRGITRMLKAMGRLPVKKLLPVVLVVGEKFVGENAFELILSLGVWSRQRENFPLSIRLFRDMPQGNIERVSQKARDHYTLEPDDEFAEKALRKHMNIQPIRITAHLNSRSQRASDARKRQALNHTNGTESFARKIFERRVKGLAIDPLTMFNETHKDENQKLPPICAEWKKEMNDLLEKKQRGEIDCSLEEIYNRVVDSSRLGRKRRRKQAALPTYYSRTDEQLSAVKEQLDAANRKIERMKKSGSNFIKLMNVALKNLGQAPLPENALDPNEDNETEDERHQVEDEDGEEETEEEETEDEEENMEDGQYENNEAEEDEEYM</sequence>
<proteinExistence type="predicted"/>
<protein>
    <submittedName>
        <fullName evidence="3">Uncharacterized protein</fullName>
    </submittedName>
</protein>
<accession>A0AAD4X415</accession>
<evidence type="ECO:0000256" key="1">
    <source>
        <dbReference type="SAM" id="Coils"/>
    </source>
</evidence>
<feature type="region of interest" description="Disordered" evidence="2">
    <location>
        <begin position="457"/>
        <end position="517"/>
    </location>
</feature>